<gene>
    <name evidence="2" type="ORF">GCM10020367_09040</name>
</gene>
<dbReference type="PANTHER" id="PTHR42879">
    <property type="entry name" value="3-OXOACYL-(ACYL-CARRIER-PROTEIN) REDUCTASE"/>
    <property type="match status" value="1"/>
</dbReference>
<dbReference type="RefSeq" id="WP_345034727.1">
    <property type="nucleotide sequence ID" value="NZ_BAAAYL010000001.1"/>
</dbReference>
<dbReference type="Gene3D" id="3.40.50.720">
    <property type="entry name" value="NAD(P)-binding Rossmann-like Domain"/>
    <property type="match status" value="1"/>
</dbReference>
<dbReference type="InterPro" id="IPR050259">
    <property type="entry name" value="SDR"/>
</dbReference>
<comment type="caution">
    <text evidence="2">The sequence shown here is derived from an EMBL/GenBank/DDBJ whole genome shotgun (WGS) entry which is preliminary data.</text>
</comment>
<dbReference type="PRINTS" id="PR00080">
    <property type="entry name" value="SDRFAMILY"/>
</dbReference>
<comment type="similarity">
    <text evidence="1">Belongs to the short-chain dehydrogenases/reductases (SDR) family.</text>
</comment>
<evidence type="ECO:0000256" key="1">
    <source>
        <dbReference type="ARBA" id="ARBA00006484"/>
    </source>
</evidence>
<protein>
    <submittedName>
        <fullName evidence="2">3-oxoacyl-ACP reductase FabG</fullName>
    </submittedName>
</protein>
<accession>A0ABP6S6E8</accession>
<dbReference type="Pfam" id="PF13561">
    <property type="entry name" value="adh_short_C2"/>
    <property type="match status" value="1"/>
</dbReference>
<dbReference type="InterPro" id="IPR036291">
    <property type="entry name" value="NAD(P)-bd_dom_sf"/>
</dbReference>
<evidence type="ECO:0000313" key="3">
    <source>
        <dbReference type="Proteomes" id="UP001499990"/>
    </source>
</evidence>
<dbReference type="SUPFAM" id="SSF51735">
    <property type="entry name" value="NAD(P)-binding Rossmann-fold domains"/>
    <property type="match status" value="1"/>
</dbReference>
<organism evidence="2 3">
    <name type="scientific">Streptomyces sannanensis</name>
    <dbReference type="NCBI Taxonomy" id="285536"/>
    <lineage>
        <taxon>Bacteria</taxon>
        <taxon>Bacillati</taxon>
        <taxon>Actinomycetota</taxon>
        <taxon>Actinomycetes</taxon>
        <taxon>Kitasatosporales</taxon>
        <taxon>Streptomycetaceae</taxon>
        <taxon>Streptomyces</taxon>
    </lineage>
</organism>
<dbReference type="PRINTS" id="PR00081">
    <property type="entry name" value="GDHRDH"/>
</dbReference>
<dbReference type="InterPro" id="IPR002347">
    <property type="entry name" value="SDR_fam"/>
</dbReference>
<proteinExistence type="inferred from homology"/>
<dbReference type="EMBL" id="BAAAYL010000001">
    <property type="protein sequence ID" value="GAA3368884.1"/>
    <property type="molecule type" value="Genomic_DNA"/>
</dbReference>
<reference evidence="3" key="1">
    <citation type="journal article" date="2019" name="Int. J. Syst. Evol. Microbiol.">
        <title>The Global Catalogue of Microorganisms (GCM) 10K type strain sequencing project: providing services to taxonomists for standard genome sequencing and annotation.</title>
        <authorList>
            <consortium name="The Broad Institute Genomics Platform"/>
            <consortium name="The Broad Institute Genome Sequencing Center for Infectious Disease"/>
            <person name="Wu L."/>
            <person name="Ma J."/>
        </authorList>
    </citation>
    <scope>NUCLEOTIDE SEQUENCE [LARGE SCALE GENOMIC DNA]</scope>
    <source>
        <strain evidence="3">JCM 9651</strain>
    </source>
</reference>
<dbReference type="Proteomes" id="UP001499990">
    <property type="component" value="Unassembled WGS sequence"/>
</dbReference>
<keyword evidence="3" id="KW-1185">Reference proteome</keyword>
<sequence>MELGLKDKVVLITGGSGGIGRPLARAFAGEGAKVALTYFSRVENAKAVAAEIEDGGGQALPVHLDLTDPESVRRAVAEVSGQWGGIDVLVVNASASGGPSPHAPAFDEVPADAWLPPLRAEVEGAFHTVQATLPAMKPRGGGRIVFMSAAIVKRGLKGAEGYAASKSALHGLSRTLGTELFEHGILSNVVAPGPVVTEGLLEKLPEEVRDRVSGLDAEGARAALNKAMPFLHFSTVEDVVNATLFLGSSANGNITGNVVYVDGGH</sequence>
<dbReference type="InterPro" id="IPR020904">
    <property type="entry name" value="Sc_DH/Rdtase_CS"/>
</dbReference>
<dbReference type="PROSITE" id="PS00061">
    <property type="entry name" value="ADH_SHORT"/>
    <property type="match status" value="1"/>
</dbReference>
<dbReference type="CDD" id="cd05233">
    <property type="entry name" value="SDR_c"/>
    <property type="match status" value="1"/>
</dbReference>
<name>A0ABP6S6E8_9ACTN</name>
<dbReference type="PANTHER" id="PTHR42879:SF2">
    <property type="entry name" value="3-OXOACYL-[ACYL-CARRIER-PROTEIN] REDUCTASE FABG"/>
    <property type="match status" value="1"/>
</dbReference>
<evidence type="ECO:0000313" key="2">
    <source>
        <dbReference type="EMBL" id="GAA3368884.1"/>
    </source>
</evidence>